<dbReference type="GO" id="GO:0071949">
    <property type="term" value="F:FAD binding"/>
    <property type="evidence" value="ECO:0007669"/>
    <property type="project" value="InterPro"/>
</dbReference>
<dbReference type="PROSITE" id="PS51387">
    <property type="entry name" value="FAD_PCMH"/>
    <property type="match status" value="1"/>
</dbReference>
<dbReference type="InterPro" id="IPR016166">
    <property type="entry name" value="FAD-bd_PCMH"/>
</dbReference>
<dbReference type="OrthoDB" id="9767256at2"/>
<evidence type="ECO:0000313" key="6">
    <source>
        <dbReference type="Proteomes" id="UP000310541"/>
    </source>
</evidence>
<dbReference type="Pfam" id="PF01565">
    <property type="entry name" value="FAD_binding_4"/>
    <property type="match status" value="1"/>
</dbReference>
<protein>
    <submittedName>
        <fullName evidence="5">FAD-binding oxidoreductase</fullName>
    </submittedName>
</protein>
<gene>
    <name evidence="5" type="ORF">FBF83_00615</name>
</gene>
<evidence type="ECO:0000256" key="1">
    <source>
        <dbReference type="ARBA" id="ARBA00022630"/>
    </source>
</evidence>
<accession>A0A4U1MIZ0</accession>
<dbReference type="PANTHER" id="PTHR11748:SF103">
    <property type="entry name" value="GLYCOLATE OXIDASE SUBUNIT GLCE"/>
    <property type="match status" value="1"/>
</dbReference>
<keyword evidence="3" id="KW-0560">Oxidoreductase</keyword>
<evidence type="ECO:0000259" key="4">
    <source>
        <dbReference type="PROSITE" id="PS51387"/>
    </source>
</evidence>
<dbReference type="RefSeq" id="WP_136945226.1">
    <property type="nucleotide sequence ID" value="NZ_SWFM01000001.1"/>
</dbReference>
<dbReference type="SUPFAM" id="SSF55103">
    <property type="entry name" value="FAD-linked oxidases, C-terminal domain"/>
    <property type="match status" value="1"/>
</dbReference>
<dbReference type="AlphaFoldDB" id="A0A4U1MIZ0"/>
<comment type="caution">
    <text evidence="5">The sequence shown here is derived from an EMBL/GenBank/DDBJ whole genome shotgun (WGS) entry which is preliminary data.</text>
</comment>
<evidence type="ECO:0000256" key="3">
    <source>
        <dbReference type="ARBA" id="ARBA00023002"/>
    </source>
</evidence>
<dbReference type="Proteomes" id="UP000310541">
    <property type="component" value="Unassembled WGS sequence"/>
</dbReference>
<dbReference type="InterPro" id="IPR016164">
    <property type="entry name" value="FAD-linked_Oxase-like_C"/>
</dbReference>
<name>A0A4U1MIZ0_9BACL</name>
<keyword evidence="2" id="KW-0274">FAD</keyword>
<evidence type="ECO:0000256" key="2">
    <source>
        <dbReference type="ARBA" id="ARBA00022827"/>
    </source>
</evidence>
<organism evidence="5 6">
    <name type="scientific">Guptibacillus hwajinpoensis</name>
    <dbReference type="NCBI Taxonomy" id="208199"/>
    <lineage>
        <taxon>Bacteria</taxon>
        <taxon>Bacillati</taxon>
        <taxon>Bacillota</taxon>
        <taxon>Bacilli</taxon>
        <taxon>Bacillales</taxon>
        <taxon>Guptibacillaceae</taxon>
        <taxon>Guptibacillus</taxon>
    </lineage>
</organism>
<dbReference type="InterPro" id="IPR016169">
    <property type="entry name" value="FAD-bd_PCMH_sub2"/>
</dbReference>
<dbReference type="InterPro" id="IPR006094">
    <property type="entry name" value="Oxid_FAD_bind_N"/>
</dbReference>
<evidence type="ECO:0000313" key="5">
    <source>
        <dbReference type="EMBL" id="TKD71349.1"/>
    </source>
</evidence>
<dbReference type="SUPFAM" id="SSF56176">
    <property type="entry name" value="FAD-binding/transporter-associated domain-like"/>
    <property type="match status" value="1"/>
</dbReference>
<dbReference type="PANTHER" id="PTHR11748">
    <property type="entry name" value="D-LACTATE DEHYDROGENASE"/>
    <property type="match status" value="1"/>
</dbReference>
<dbReference type="EMBL" id="SWFM01000001">
    <property type="protein sequence ID" value="TKD71349.1"/>
    <property type="molecule type" value="Genomic_DNA"/>
</dbReference>
<sequence>MDKHLLDVAPLTDSSNRFGNLSSNLLYPESEDEVVDIVTKANESGKKLSIVSGGTKLGYGGLKSNYDLTLSLKKFSGIVEHTVGDMTVTVKPGTTILELQTFLSRYNQMVSLDPSCPSTATIGGTIAANESGPKRLKYGSARDHVIGMRVVYADGKIIRTGGKVVKNVAGYDMNKLFIGSMGTLGVITEITLKLRPIPKHTSLVMLTVREEALDELTAFTKLIQDSLLEPVSLEILTPTMSKKLINRDEYCLLIALEDVKKAVQFQEVWIDQHKPNEAVMTVHPNPNYFWQSFNELIPNSLTDLGESTHGVLKVGTRNLDVFPLLQECARIHHEGNLKIEASGGAGHGLSTIIISGNNANVVNAIIHLQSFASDLKGYAIVKHLPIELRKELNVWGESDGLFKLFKSIKQKQDPNNTLNEQRFIGGI</sequence>
<reference evidence="5 6" key="1">
    <citation type="submission" date="2019-04" db="EMBL/GenBank/DDBJ databases">
        <title>Genome sequence of Bacillus hwajinpoensis strain Y2.</title>
        <authorList>
            <person name="Fair J.L."/>
            <person name="Maclea K.S."/>
        </authorList>
    </citation>
    <scope>NUCLEOTIDE SEQUENCE [LARGE SCALE GENOMIC DNA]</scope>
    <source>
        <strain evidence="5 6">Y2</strain>
    </source>
</reference>
<proteinExistence type="predicted"/>
<dbReference type="Gene3D" id="3.30.465.10">
    <property type="match status" value="1"/>
</dbReference>
<keyword evidence="1" id="KW-0285">Flavoprotein</keyword>
<dbReference type="InterPro" id="IPR036318">
    <property type="entry name" value="FAD-bd_PCMH-like_sf"/>
</dbReference>
<dbReference type="GO" id="GO:0016491">
    <property type="term" value="F:oxidoreductase activity"/>
    <property type="evidence" value="ECO:0007669"/>
    <property type="project" value="UniProtKB-KW"/>
</dbReference>
<feature type="domain" description="FAD-binding PCMH-type" evidence="4">
    <location>
        <begin position="18"/>
        <end position="197"/>
    </location>
</feature>